<evidence type="ECO:0008006" key="3">
    <source>
        <dbReference type="Google" id="ProtNLM"/>
    </source>
</evidence>
<protein>
    <recommendedName>
        <fullName evidence="3">Lipoprotein</fullName>
    </recommendedName>
</protein>
<sequence length="122" mass="13835">MLLTLIALLSGCVSKDSQHIRRGGMFIDGNRVCFSVNKKQVLSHYEFSAIGKVYSSLLSGRSKHLSYPDSCFMLPLENGVIYRANYIVDNEKYYNVFIKDNTGHVIYLWSGVDCPYLSAVPW</sequence>
<comment type="caution">
    <text evidence="1">The sequence shown here is derived from an EMBL/GenBank/DDBJ whole genome shotgun (WGS) entry which is preliminary data.</text>
</comment>
<dbReference type="Proteomes" id="UP000706580">
    <property type="component" value="Unassembled WGS sequence"/>
</dbReference>
<dbReference type="RefSeq" id="WP_223074327.1">
    <property type="nucleotide sequence ID" value="NZ_JADMNK010000002.1"/>
</dbReference>
<gene>
    <name evidence="1" type="ORF">ITX56_07540</name>
</gene>
<organism evidence="1 2">
    <name type="scientific">Leclercia barmai</name>
    <dbReference type="NCBI Taxonomy" id="2785629"/>
    <lineage>
        <taxon>Bacteria</taxon>
        <taxon>Pseudomonadati</taxon>
        <taxon>Pseudomonadota</taxon>
        <taxon>Gammaproteobacteria</taxon>
        <taxon>Enterobacterales</taxon>
        <taxon>Enterobacteriaceae</taxon>
        <taxon>Leclercia</taxon>
    </lineage>
</organism>
<keyword evidence="2" id="KW-1185">Reference proteome</keyword>
<reference evidence="1 2" key="1">
    <citation type="submission" date="2020-11" db="EMBL/GenBank/DDBJ databases">
        <title>Draft Genome of Enterobacter sp. strain EMC7.</title>
        <authorList>
            <person name="Barman P."/>
            <person name="Sinha S."/>
            <person name="Sen S."/>
            <person name="Chakraborty R."/>
        </authorList>
    </citation>
    <scope>NUCLEOTIDE SEQUENCE [LARGE SCALE GENOMIC DNA]</scope>
    <source>
        <strain evidence="1 2">EMC7</strain>
    </source>
</reference>
<evidence type="ECO:0000313" key="2">
    <source>
        <dbReference type="Proteomes" id="UP000706580"/>
    </source>
</evidence>
<dbReference type="InterPro" id="IPR054657">
    <property type="entry name" value="T6SS_periplasmic_put"/>
</dbReference>
<name>A0ABS7RTN7_9ENTR</name>
<dbReference type="EMBL" id="JADMNK010000002">
    <property type="protein sequence ID" value="MBZ0057671.1"/>
    <property type="molecule type" value="Genomic_DNA"/>
</dbReference>
<dbReference type="NCBIfam" id="NF045617">
    <property type="entry name" value="mostly_LP"/>
    <property type="match status" value="1"/>
</dbReference>
<evidence type="ECO:0000313" key="1">
    <source>
        <dbReference type="EMBL" id="MBZ0057671.1"/>
    </source>
</evidence>
<accession>A0ABS7RTN7</accession>
<proteinExistence type="predicted"/>